<sequence length="158" mass="17462">MELPNDARNATASRGLTRARGREEARLVLMGGINQLVKLPVSNHRGAPRRAGPGRGSFSPVHQRPHEARGFIPRPHGPPVLPNRLRRTVSIGAVCGLVNTGAQTRGSDRGPLHPGDKEAQHFAVVADLRIHFFPFLNHFILSFYVFKLCITRQIKNNT</sequence>
<gene>
    <name evidence="2" type="ORF">EYF80_062130</name>
</gene>
<reference evidence="2 3" key="1">
    <citation type="submission" date="2019-03" db="EMBL/GenBank/DDBJ databases">
        <title>First draft genome of Liparis tanakae, snailfish: a comprehensive survey of snailfish specific genes.</title>
        <authorList>
            <person name="Kim W."/>
            <person name="Song I."/>
            <person name="Jeong J.-H."/>
            <person name="Kim D."/>
            <person name="Kim S."/>
            <person name="Ryu S."/>
            <person name="Song J.Y."/>
            <person name="Lee S.K."/>
        </authorList>
    </citation>
    <scope>NUCLEOTIDE SEQUENCE [LARGE SCALE GENOMIC DNA]</scope>
    <source>
        <tissue evidence="2">Muscle</tissue>
    </source>
</reference>
<proteinExistence type="predicted"/>
<dbReference type="AlphaFoldDB" id="A0A4Z2EGW8"/>
<comment type="caution">
    <text evidence="2">The sequence shown here is derived from an EMBL/GenBank/DDBJ whole genome shotgun (WGS) entry which is preliminary data.</text>
</comment>
<protein>
    <submittedName>
        <fullName evidence="2">Uncharacterized protein</fullName>
    </submittedName>
</protein>
<keyword evidence="3" id="KW-1185">Reference proteome</keyword>
<organism evidence="2 3">
    <name type="scientific">Liparis tanakae</name>
    <name type="common">Tanaka's snailfish</name>
    <dbReference type="NCBI Taxonomy" id="230148"/>
    <lineage>
        <taxon>Eukaryota</taxon>
        <taxon>Metazoa</taxon>
        <taxon>Chordata</taxon>
        <taxon>Craniata</taxon>
        <taxon>Vertebrata</taxon>
        <taxon>Euteleostomi</taxon>
        <taxon>Actinopterygii</taxon>
        <taxon>Neopterygii</taxon>
        <taxon>Teleostei</taxon>
        <taxon>Neoteleostei</taxon>
        <taxon>Acanthomorphata</taxon>
        <taxon>Eupercaria</taxon>
        <taxon>Perciformes</taxon>
        <taxon>Cottioidei</taxon>
        <taxon>Cottales</taxon>
        <taxon>Liparidae</taxon>
        <taxon>Liparis</taxon>
    </lineage>
</organism>
<accession>A0A4Z2EGW8</accession>
<dbReference type="EMBL" id="SRLO01007828">
    <property type="protein sequence ID" value="TNN27724.1"/>
    <property type="molecule type" value="Genomic_DNA"/>
</dbReference>
<name>A0A4Z2EGW8_9TELE</name>
<evidence type="ECO:0000313" key="2">
    <source>
        <dbReference type="EMBL" id="TNN27724.1"/>
    </source>
</evidence>
<evidence type="ECO:0000313" key="3">
    <source>
        <dbReference type="Proteomes" id="UP000314294"/>
    </source>
</evidence>
<evidence type="ECO:0000256" key="1">
    <source>
        <dbReference type="SAM" id="MobiDB-lite"/>
    </source>
</evidence>
<feature type="region of interest" description="Disordered" evidence="1">
    <location>
        <begin position="43"/>
        <end position="64"/>
    </location>
</feature>
<dbReference type="Proteomes" id="UP000314294">
    <property type="component" value="Unassembled WGS sequence"/>
</dbReference>